<dbReference type="GO" id="GO:0016874">
    <property type="term" value="F:ligase activity"/>
    <property type="evidence" value="ECO:0007669"/>
    <property type="project" value="UniProtKB-KW"/>
</dbReference>
<dbReference type="InterPro" id="IPR023213">
    <property type="entry name" value="CAT-like_dom_sf"/>
</dbReference>
<dbReference type="NCBIfam" id="TIGR01733">
    <property type="entry name" value="AA-adenyl-dom"/>
    <property type="match status" value="1"/>
</dbReference>
<dbReference type="InterPro" id="IPR001242">
    <property type="entry name" value="Condensation_dom"/>
</dbReference>
<dbReference type="Pfam" id="PF00550">
    <property type="entry name" value="PP-binding"/>
    <property type="match status" value="1"/>
</dbReference>
<dbReference type="InterPro" id="IPR009081">
    <property type="entry name" value="PP-bd_ACP"/>
</dbReference>
<dbReference type="Gene3D" id="1.10.1200.10">
    <property type="entry name" value="ACP-like"/>
    <property type="match status" value="1"/>
</dbReference>
<dbReference type="Gene3D" id="3.30.300.30">
    <property type="match status" value="1"/>
</dbReference>
<keyword evidence="1" id="KW-0596">Phosphopantetheine</keyword>
<accession>A0A8H3ZS59</accession>
<sequence>MSLPQLDPDVLEELAEARLFHTDAIEDVCECTALQMGTMTESMMHPNRYKHTAVFSISPSADRKRLAFALAKLVSLTPILRSRIVDSSRRGLVRVVLREEHQIKYFSQPLDEFLEDEKNHTMGLGTPLLRSAFVDGKLVLTTHHAIRDETSTALMLADIVRIYNYQEPAQHISFNNFVAFCHSIADHEARAFWADRLRGESAIFPTPTASAAPATEPFQRQRDDLFVPGKISRAQLPAYIEVAWALTATAYTNARAVSFGLVFSGRTPAFASTIGPTAAVVPVRVEVDPSTTIRALLKQRMAARRCLLNHPALQYGLANIRRVSRDAGVAAGFQTQLNIIPQARVTSDTGTSGLLRMEEAYEVDAQFILSLNCFLHDAKVAIEADFNPVALQTAQMQRILRQFAYTLSWLLSNPMETMVESLLPLNPHDLSEIMVWNQDVPEAVNECIHKLFETRARQQPSAPAVIAPDGTATYGELDDMSTRLALHLRVHGVGPEIKVPLLFGKTIWAVVSFLAVMKAGGACVPLDPSHPSQRIMDIINRCRSCLVLTSSSTAWAINDMPQPLKHFTVSSELIAALPSNGTSLPKKEEASPSNAVYVLFTSGSTGVPKGVVLEHRNLASTLTHYGRRVGWEVCGGPRMLQFSSFVWDTHTLEVLGTLLWGGCVCMPSEAERADLGSFIYEKAVEWVILTPTVLRTLDAHSPQMATVKTIVSCGERVDLTTVNDWAPSCRFVNEYGPSEVSGRCMLQELTAFSPFPQSIGKPVDCAAWIVSLETPTKLAPIGTIGEILVEGPGVAREYLDDEALTGASFVPRPSWLPPSRESRYYRTGDTAKYNADGSMTFTGRRDGQVKIRGQRFELGEVERALVRVSGVREAVVCVQPRHDDGNMLTAVVSLADAQLQDTAKHLQGSAKQAIRQVSLPTGYNLSKRLRSIRDHVSELLPSYMVPTAWLVVQDTMPVVTSGKLDRPSVIAWVQSQDMDAARGALQPSAASALTPPIFNDEKTMRSVWASVLNVHEQKIGRESNFVVLGGDSIAAMRAAGMCRRRGLVVPLQALMQSLSLAEVVSQCEEVTTSSSALPPRQPYEIPVVSDFPVEGFAAIDIEAVAEATDAQASMVALGELDRHALVLKTGLIFEPPADLARIKFACAQVLQTHEILRTVFTQKGPRLYQIILKRPVDSQILPDEGPHSQRNDILPQFYVASDGQYCHRLRLEIHHALYDAVSLGMMWNDIAAAYAGRELSRETSFLDWARRLTQLDHLEAKSFWRAILKGSQLTYLVPPRQTPGTLKQVELRVPLPSLTVPGLTTANLFKAAWALVMGREAGTQDVVFAEVLANRYNPSLSASVNQETVRGPCMNTNPVRAHFEPNMTFVALATQLQEQSLAAASFAYLGYRTIQKDCTDWPLNSLFGSVVNFQSPTVLGDEELDLGDSITARMMPPAASPPSRSSALWTIVRPTDEELVVGFNFSSAAFDEEKVKGFARQVEDLLRSKPSDISPWISKASHGFKGQASKSPSLAASSDEQACVSQEFIDETPEEVRLVVLEVWKAVGLEIKEDHAPIFECGGDTVTALLLSRQYRRQGYNLTIGAVLANSSRQAQANLLFRSGMSQLSG</sequence>
<name>A0A8H3ZS59_9PEZI</name>
<keyword evidence="2" id="KW-0597">Phosphoprotein</keyword>
<evidence type="ECO:0000259" key="4">
    <source>
        <dbReference type="PROSITE" id="PS50075"/>
    </source>
</evidence>
<dbReference type="SUPFAM" id="SSF52777">
    <property type="entry name" value="CoA-dependent acyltransferases"/>
    <property type="match status" value="4"/>
</dbReference>
<dbReference type="GO" id="GO:0044550">
    <property type="term" value="P:secondary metabolite biosynthetic process"/>
    <property type="evidence" value="ECO:0007669"/>
    <property type="project" value="TreeGrafter"/>
</dbReference>
<dbReference type="OrthoDB" id="416786at2759"/>
<dbReference type="InterPro" id="IPR010071">
    <property type="entry name" value="AA_adenyl_dom"/>
</dbReference>
<dbReference type="Pfam" id="PF00668">
    <property type="entry name" value="Condensation"/>
    <property type="match status" value="2"/>
</dbReference>
<gene>
    <name evidence="5" type="ORF">GQ607_007024</name>
</gene>
<feature type="domain" description="Carrier" evidence="4">
    <location>
        <begin position="995"/>
        <end position="1071"/>
    </location>
</feature>
<dbReference type="SUPFAM" id="SSF56801">
    <property type="entry name" value="Acetyl-CoA synthetase-like"/>
    <property type="match status" value="1"/>
</dbReference>
<dbReference type="EMBL" id="WOWK01000035">
    <property type="protein sequence ID" value="KAF0325582.1"/>
    <property type="molecule type" value="Genomic_DNA"/>
</dbReference>
<dbReference type="PANTHER" id="PTHR45527:SF16">
    <property type="entry name" value="NONRIBOSOMAL PEPTIDE SYNTHASE ATNA-RELATED"/>
    <property type="match status" value="1"/>
</dbReference>
<dbReference type="PROSITE" id="PS50075">
    <property type="entry name" value="CARRIER"/>
    <property type="match status" value="1"/>
</dbReference>
<proteinExistence type="predicted"/>
<dbReference type="Proteomes" id="UP000434172">
    <property type="component" value="Unassembled WGS sequence"/>
</dbReference>
<dbReference type="PANTHER" id="PTHR45527">
    <property type="entry name" value="NONRIBOSOMAL PEPTIDE SYNTHETASE"/>
    <property type="match status" value="1"/>
</dbReference>
<organism evidence="5 6">
    <name type="scientific">Colletotrichum asianum</name>
    <dbReference type="NCBI Taxonomy" id="702518"/>
    <lineage>
        <taxon>Eukaryota</taxon>
        <taxon>Fungi</taxon>
        <taxon>Dikarya</taxon>
        <taxon>Ascomycota</taxon>
        <taxon>Pezizomycotina</taxon>
        <taxon>Sordariomycetes</taxon>
        <taxon>Hypocreomycetidae</taxon>
        <taxon>Glomerellales</taxon>
        <taxon>Glomerellaceae</taxon>
        <taxon>Colletotrichum</taxon>
        <taxon>Colletotrichum gloeosporioides species complex</taxon>
    </lineage>
</organism>
<comment type="caution">
    <text evidence="5">The sequence shown here is derived from an EMBL/GenBank/DDBJ whole genome shotgun (WGS) entry which is preliminary data.</text>
</comment>
<keyword evidence="3" id="KW-0436">Ligase</keyword>
<reference evidence="5 6" key="1">
    <citation type="submission" date="2019-12" db="EMBL/GenBank/DDBJ databases">
        <title>A genome sequence resource for the geographically widespread anthracnose pathogen Colletotrichum asianum.</title>
        <authorList>
            <person name="Meng Y."/>
        </authorList>
    </citation>
    <scope>NUCLEOTIDE SEQUENCE [LARGE SCALE GENOMIC DNA]</scope>
    <source>
        <strain evidence="5 6">ICMP 18580</strain>
    </source>
</reference>
<dbReference type="Gene3D" id="3.40.50.12780">
    <property type="entry name" value="N-terminal domain of ligase-like"/>
    <property type="match status" value="1"/>
</dbReference>
<dbReference type="SUPFAM" id="SSF47336">
    <property type="entry name" value="ACP-like"/>
    <property type="match status" value="1"/>
</dbReference>
<keyword evidence="6" id="KW-1185">Reference proteome</keyword>
<dbReference type="PROSITE" id="PS00455">
    <property type="entry name" value="AMP_BINDING"/>
    <property type="match status" value="1"/>
</dbReference>
<evidence type="ECO:0000256" key="3">
    <source>
        <dbReference type="ARBA" id="ARBA00022598"/>
    </source>
</evidence>
<dbReference type="InterPro" id="IPR045851">
    <property type="entry name" value="AMP-bd_C_sf"/>
</dbReference>
<dbReference type="InterPro" id="IPR042099">
    <property type="entry name" value="ANL_N_sf"/>
</dbReference>
<protein>
    <submittedName>
        <fullName evidence="5">Nonribosomal peptide</fullName>
    </submittedName>
</protein>
<dbReference type="InterPro" id="IPR020845">
    <property type="entry name" value="AMP-binding_CS"/>
</dbReference>
<dbReference type="GO" id="GO:0031177">
    <property type="term" value="F:phosphopantetheine binding"/>
    <property type="evidence" value="ECO:0007669"/>
    <property type="project" value="TreeGrafter"/>
</dbReference>
<evidence type="ECO:0000256" key="2">
    <source>
        <dbReference type="ARBA" id="ARBA00022553"/>
    </source>
</evidence>
<dbReference type="GO" id="GO:0043041">
    <property type="term" value="P:amino acid activation for nonribosomal peptide biosynthetic process"/>
    <property type="evidence" value="ECO:0007669"/>
    <property type="project" value="TreeGrafter"/>
</dbReference>
<dbReference type="InterPro" id="IPR036736">
    <property type="entry name" value="ACP-like_sf"/>
</dbReference>
<dbReference type="CDD" id="cd05918">
    <property type="entry name" value="A_NRPS_SidN3_like"/>
    <property type="match status" value="1"/>
</dbReference>
<dbReference type="Gene3D" id="3.30.559.10">
    <property type="entry name" value="Chloramphenicol acetyltransferase-like domain"/>
    <property type="match status" value="2"/>
</dbReference>
<dbReference type="Pfam" id="PF00501">
    <property type="entry name" value="AMP-binding"/>
    <property type="match status" value="1"/>
</dbReference>
<dbReference type="InterPro" id="IPR000873">
    <property type="entry name" value="AMP-dep_synth/lig_dom"/>
</dbReference>
<evidence type="ECO:0000313" key="5">
    <source>
        <dbReference type="EMBL" id="KAF0325582.1"/>
    </source>
</evidence>
<dbReference type="GO" id="GO:0005737">
    <property type="term" value="C:cytoplasm"/>
    <property type="evidence" value="ECO:0007669"/>
    <property type="project" value="TreeGrafter"/>
</dbReference>
<evidence type="ECO:0000313" key="6">
    <source>
        <dbReference type="Proteomes" id="UP000434172"/>
    </source>
</evidence>
<evidence type="ECO:0000256" key="1">
    <source>
        <dbReference type="ARBA" id="ARBA00022450"/>
    </source>
</evidence>
<dbReference type="Gene3D" id="3.30.559.30">
    <property type="entry name" value="Nonribosomal peptide synthetase, condensation domain"/>
    <property type="match status" value="2"/>
</dbReference>